<evidence type="ECO:0000256" key="1">
    <source>
        <dbReference type="SAM" id="Coils"/>
    </source>
</evidence>
<evidence type="ECO:0000313" key="3">
    <source>
        <dbReference type="Proteomes" id="UP000813463"/>
    </source>
</evidence>
<name>A0ABM3QS78_SPIOL</name>
<evidence type="ECO:0000313" key="4">
    <source>
        <dbReference type="RefSeq" id="XP_056686227.1"/>
    </source>
</evidence>
<dbReference type="PANTHER" id="PTHR47123:SF6">
    <property type="entry name" value="F-BOX PROTEIN SKIP23-LIKE ISOFORM X1"/>
    <property type="match status" value="1"/>
</dbReference>
<dbReference type="InterPro" id="IPR005174">
    <property type="entry name" value="KIB1-4_b-propeller"/>
</dbReference>
<reference evidence="3" key="1">
    <citation type="journal article" date="2021" name="Nat. Commun.">
        <title>Genomic analyses provide insights into spinach domestication and the genetic basis of agronomic traits.</title>
        <authorList>
            <person name="Cai X."/>
            <person name="Sun X."/>
            <person name="Xu C."/>
            <person name="Sun H."/>
            <person name="Wang X."/>
            <person name="Ge C."/>
            <person name="Zhang Z."/>
            <person name="Wang Q."/>
            <person name="Fei Z."/>
            <person name="Jiao C."/>
            <person name="Wang Q."/>
        </authorList>
    </citation>
    <scope>NUCLEOTIDE SEQUENCE [LARGE SCALE GENOMIC DNA]</scope>
    <source>
        <strain evidence="3">cv. Varoflay</strain>
    </source>
</reference>
<dbReference type="Proteomes" id="UP000813463">
    <property type="component" value="Chromosome 5"/>
</dbReference>
<sequence length="641" mass="72580">MVGKSPRCTRQKVNWSDLRQPLLQLIIKFLGNDVDNLRRFRSVCKKWRKSTAFSVPASINNTCLCSSIILLRPRGVSGTRCTPWMVFSVKISEGTNLFFHPFFGTPLINIPQNLDLSQFHTSELDIAYHKPDIGEIDSLLPFFSPEKLMLLQRMPDFDSRGVKCLSIRKGQVWDEQTDDIVNYLWRICSIDRKGNIYSFFLSKKFSVSKTLCCNTACYEMELHEMRYRKRLVTSSPSCKNLYLVVRKKEMFKVYELSVECWSSQSWNCVEVQSFGDEDGGLVLFVTREYIFFASAKEFLGCQLRNCIVFTYDSFPPYSGVDLEIQDKGMIYIYQLGGSSHVFMPISSYPGFPLHLCSPPSWVFQAPHSKSLRVADKGKKEKKQPFQSCQDGVSLLDRAQHEFAPPVEPEPEPEAQTSDIPSVFVDENNTTGTPTVNALNHLADEGPVILREDIIHSVSRASITSVNQSNRSDSSTIKFEGLDIKPSLVPTLQKIWSKHGNIIENSLMSNGDMKARALESLATVVLILEGNSVRSLSDCQVDYLSSALSDLKCIRFEVDWLVPFVKKAVGLYKNKPLIESLNKLSQLDDQAIERRARLLEELAKLDEMRKELKEDQANLTKMISFSGEVDLDLDIPLGGGLS</sequence>
<dbReference type="InterPro" id="IPR051304">
    <property type="entry name" value="SCF_F-box_domain"/>
</dbReference>
<keyword evidence="3" id="KW-1185">Reference proteome</keyword>
<dbReference type="InterPro" id="IPR007942">
    <property type="entry name" value="PLipase-like"/>
</dbReference>
<keyword evidence="1" id="KW-0175">Coiled coil</keyword>
<dbReference type="GeneID" id="130461937"/>
<dbReference type="Pfam" id="PF05278">
    <property type="entry name" value="PEARLI-4"/>
    <property type="match status" value="1"/>
</dbReference>
<accession>A0ABM3QS78</accession>
<dbReference type="RefSeq" id="XP_056686227.1">
    <property type="nucleotide sequence ID" value="XM_056830249.1"/>
</dbReference>
<dbReference type="PANTHER" id="PTHR47123">
    <property type="entry name" value="F-BOX PROTEIN SKIP23"/>
    <property type="match status" value="1"/>
</dbReference>
<evidence type="ECO:0000259" key="2">
    <source>
        <dbReference type="Pfam" id="PF03478"/>
    </source>
</evidence>
<feature type="domain" description="KIB1-4 beta-propeller" evidence="2">
    <location>
        <begin position="167"/>
        <end position="325"/>
    </location>
</feature>
<feature type="coiled-coil region" evidence="1">
    <location>
        <begin position="594"/>
        <end position="621"/>
    </location>
</feature>
<protein>
    <recommendedName>
        <fullName evidence="2">KIB1-4 beta-propeller domain-containing protein</fullName>
    </recommendedName>
</protein>
<proteinExistence type="predicted"/>
<dbReference type="Pfam" id="PF03478">
    <property type="entry name" value="Beta-prop_KIB1-4"/>
    <property type="match status" value="1"/>
</dbReference>
<organism evidence="3 4">
    <name type="scientific">Spinacia oleracea</name>
    <name type="common">Spinach</name>
    <dbReference type="NCBI Taxonomy" id="3562"/>
    <lineage>
        <taxon>Eukaryota</taxon>
        <taxon>Viridiplantae</taxon>
        <taxon>Streptophyta</taxon>
        <taxon>Embryophyta</taxon>
        <taxon>Tracheophyta</taxon>
        <taxon>Spermatophyta</taxon>
        <taxon>Magnoliopsida</taxon>
        <taxon>eudicotyledons</taxon>
        <taxon>Gunneridae</taxon>
        <taxon>Pentapetalae</taxon>
        <taxon>Caryophyllales</taxon>
        <taxon>Chenopodiaceae</taxon>
        <taxon>Chenopodioideae</taxon>
        <taxon>Anserineae</taxon>
        <taxon>Spinacia</taxon>
    </lineage>
</organism>
<reference evidence="4" key="2">
    <citation type="submission" date="2025-08" db="UniProtKB">
        <authorList>
            <consortium name="RefSeq"/>
        </authorList>
    </citation>
    <scope>IDENTIFICATION</scope>
    <source>
        <tissue evidence="4">Leaf</tissue>
    </source>
</reference>
<gene>
    <name evidence="4" type="primary">LOC130461937</name>
</gene>